<comment type="caution">
    <text evidence="4">The sequence shown here is derived from an EMBL/GenBank/DDBJ whole genome shotgun (WGS) entry which is preliminary data.</text>
</comment>
<organism evidence="4 5">
    <name type="scientific">Bullifex porci</name>
    <dbReference type="NCBI Taxonomy" id="2606638"/>
    <lineage>
        <taxon>Bacteria</taxon>
        <taxon>Pseudomonadati</taxon>
        <taxon>Spirochaetota</taxon>
        <taxon>Spirochaetia</taxon>
        <taxon>Spirochaetales</taxon>
        <taxon>Spirochaetaceae</taxon>
        <taxon>Bullifex</taxon>
    </lineage>
</organism>
<dbReference type="PANTHER" id="PTHR43649">
    <property type="entry name" value="ARABINOSE-BINDING PROTEIN-RELATED"/>
    <property type="match status" value="1"/>
</dbReference>
<evidence type="ECO:0000313" key="5">
    <source>
        <dbReference type="Proteomes" id="UP000460549"/>
    </source>
</evidence>
<dbReference type="RefSeq" id="WP_154424327.1">
    <property type="nucleotide sequence ID" value="NZ_VUNN01000002.1"/>
</dbReference>
<dbReference type="InterPro" id="IPR006059">
    <property type="entry name" value="SBP"/>
</dbReference>
<dbReference type="InterPro" id="IPR050490">
    <property type="entry name" value="Bact_solute-bd_prot1"/>
</dbReference>
<feature type="signal peptide" evidence="3">
    <location>
        <begin position="1"/>
        <end position="20"/>
    </location>
</feature>
<keyword evidence="3" id="KW-0732">Signal</keyword>
<dbReference type="PANTHER" id="PTHR43649:SF12">
    <property type="entry name" value="DIACETYLCHITOBIOSE BINDING PROTEIN DASA"/>
    <property type="match status" value="1"/>
</dbReference>
<sequence>MKKVLLLALAIMMVALPLFAQGAQEGSKASGPDKLTYWAPMSAKIKNANDFSELPYWQEVMKRTNTEIEFTNVSSETKILGEQFSILQVSSDLPDIVEYKWASYVGGPQSAIDDGFIIPLNDVFEKYCPNITKYLNEHPDIAKECSTDDGTYYCFPFFRGYDYNNNSLLFSEGIIYRMDILKKLGFDKTPETADELYDVLVAIKKSGLVEIPMSVRPDHINRVFAPAFDSWDSWYVENGVVKHGYLEANRYDYLAYLRKLYAEGLLDNDYMSVNKNGMNSMFLSGKIAIGYNPGSLIASAVKTMGPDVEISSAKPLTKVAGTNSKFAKMNTVFDTTASSAAAITTSCKNIEAAARLLDYAYGEEGHMLANFGIEGVTYEMVNGYPTYTDFVKQNADDVMAKYMRCSVNGAFIQDPRYIEQYYDTKEQSEALSMWAQTDYGKYMLPPVSVPSEDGAKVASIVNKVNTFAEEMETKFITGALELNEKTFKEYQNQIKAFGLEDALVIYQKAYDAYMAK</sequence>
<reference evidence="4 5" key="1">
    <citation type="submission" date="2019-08" db="EMBL/GenBank/DDBJ databases">
        <title>In-depth cultivation of the pig gut microbiome towards novel bacterial diversity and tailored functional studies.</title>
        <authorList>
            <person name="Wylensek D."/>
            <person name="Hitch T.C.A."/>
            <person name="Clavel T."/>
        </authorList>
    </citation>
    <scope>NUCLEOTIDE SEQUENCE [LARGE SCALE GENOMIC DNA]</scope>
    <source>
        <strain evidence="4 5">NM-380-WT-3C1</strain>
    </source>
</reference>
<dbReference type="AlphaFoldDB" id="A0A7X2PBN8"/>
<dbReference type="Pfam" id="PF01547">
    <property type="entry name" value="SBP_bac_1"/>
    <property type="match status" value="1"/>
</dbReference>
<evidence type="ECO:0000256" key="1">
    <source>
        <dbReference type="ARBA" id="ARBA00004418"/>
    </source>
</evidence>
<name>A0A7X2PBN8_9SPIO</name>
<keyword evidence="5" id="KW-1185">Reference proteome</keyword>
<comment type="similarity">
    <text evidence="2">Belongs to the bacterial solute-binding protein 1 family.</text>
</comment>
<proteinExistence type="inferred from homology"/>
<accession>A0A7X2PBN8</accession>
<evidence type="ECO:0000313" key="4">
    <source>
        <dbReference type="EMBL" id="MSU05425.1"/>
    </source>
</evidence>
<evidence type="ECO:0000256" key="3">
    <source>
        <dbReference type="SAM" id="SignalP"/>
    </source>
</evidence>
<dbReference type="Proteomes" id="UP000460549">
    <property type="component" value="Unassembled WGS sequence"/>
</dbReference>
<dbReference type="EMBL" id="VUNN01000002">
    <property type="protein sequence ID" value="MSU05425.1"/>
    <property type="molecule type" value="Genomic_DNA"/>
</dbReference>
<comment type="subcellular location">
    <subcellularLocation>
        <location evidence="1">Periplasm</location>
    </subcellularLocation>
</comment>
<feature type="chain" id="PRO_5031324223" evidence="3">
    <location>
        <begin position="21"/>
        <end position="516"/>
    </location>
</feature>
<gene>
    <name evidence="4" type="ORF">FYJ80_01315</name>
</gene>
<dbReference type="Gene3D" id="3.40.190.10">
    <property type="entry name" value="Periplasmic binding protein-like II"/>
    <property type="match status" value="2"/>
</dbReference>
<protein>
    <submittedName>
        <fullName evidence="4">Extracellular solute-binding protein</fullName>
    </submittedName>
</protein>
<dbReference type="GO" id="GO:0042597">
    <property type="term" value="C:periplasmic space"/>
    <property type="evidence" value="ECO:0007669"/>
    <property type="project" value="UniProtKB-SubCell"/>
</dbReference>
<evidence type="ECO:0000256" key="2">
    <source>
        <dbReference type="ARBA" id="ARBA00008520"/>
    </source>
</evidence>
<dbReference type="SUPFAM" id="SSF53850">
    <property type="entry name" value="Periplasmic binding protein-like II"/>
    <property type="match status" value="1"/>
</dbReference>